<reference evidence="9" key="1">
    <citation type="journal article" date="2013" name="Nat. Genet.">
        <title>The Capsella rubella genome and the genomic consequences of rapid mating system evolution.</title>
        <authorList>
            <person name="Slotte T."/>
            <person name="Hazzouri K.M."/>
            <person name="Agren J.A."/>
            <person name="Koenig D."/>
            <person name="Maumus F."/>
            <person name="Guo Y.L."/>
            <person name="Steige K."/>
            <person name="Platts A.E."/>
            <person name="Escobar J.S."/>
            <person name="Newman L.K."/>
            <person name="Wang W."/>
            <person name="Mandakova T."/>
            <person name="Vello E."/>
            <person name="Smith L.M."/>
            <person name="Henz S.R."/>
            <person name="Steffen J."/>
            <person name="Takuno S."/>
            <person name="Brandvain Y."/>
            <person name="Coop G."/>
            <person name="Andolfatto P."/>
            <person name="Hu T.T."/>
            <person name="Blanchette M."/>
            <person name="Clark R.M."/>
            <person name="Quesneville H."/>
            <person name="Nordborg M."/>
            <person name="Gaut B.S."/>
            <person name="Lysak M.A."/>
            <person name="Jenkins J."/>
            <person name="Grimwood J."/>
            <person name="Chapman J."/>
            <person name="Prochnik S."/>
            <person name="Shu S."/>
            <person name="Rokhsar D."/>
            <person name="Schmutz J."/>
            <person name="Weigel D."/>
            <person name="Wright S.I."/>
        </authorList>
    </citation>
    <scope>NUCLEOTIDE SEQUENCE [LARGE SCALE GENOMIC DNA]</scope>
    <source>
        <strain evidence="9">cv. Monte Gargano</strain>
    </source>
</reference>
<feature type="transmembrane region" description="Helical" evidence="7">
    <location>
        <begin position="251"/>
        <end position="272"/>
    </location>
</feature>
<dbReference type="PANTHER" id="PTHR31113">
    <property type="entry name" value="UPF0496 PROTEIN 3-RELATED"/>
    <property type="match status" value="1"/>
</dbReference>
<dbReference type="Proteomes" id="UP000029121">
    <property type="component" value="Unassembled WGS sequence"/>
</dbReference>
<keyword evidence="9" id="KW-1185">Reference proteome</keyword>
<evidence type="ECO:0000256" key="3">
    <source>
        <dbReference type="ARBA" id="ARBA00022692"/>
    </source>
</evidence>
<dbReference type="SUPFAM" id="SSF58100">
    <property type="entry name" value="Bacterial hemolysins"/>
    <property type="match status" value="1"/>
</dbReference>
<evidence type="ECO:0000256" key="1">
    <source>
        <dbReference type="ARBA" id="ARBA00004141"/>
    </source>
</evidence>
<comment type="similarity">
    <text evidence="2">Belongs to the UPF0496 family.</text>
</comment>
<dbReference type="EMBL" id="KB870809">
    <property type="protein sequence ID" value="EOA24177.1"/>
    <property type="molecule type" value="Genomic_DNA"/>
</dbReference>
<dbReference type="Pfam" id="PF05055">
    <property type="entry name" value="DUF677"/>
    <property type="match status" value="1"/>
</dbReference>
<dbReference type="PANTHER" id="PTHR31113:SF13">
    <property type="entry name" value="(RAPE) HYPOTHETICAL PROTEIN"/>
    <property type="match status" value="1"/>
</dbReference>
<comment type="subcellular location">
    <subcellularLocation>
        <location evidence="1">Membrane</location>
        <topology evidence="1">Multi-pass membrane protein</topology>
    </subcellularLocation>
</comment>
<organism evidence="8 9">
    <name type="scientific">Capsella rubella</name>
    <dbReference type="NCBI Taxonomy" id="81985"/>
    <lineage>
        <taxon>Eukaryota</taxon>
        <taxon>Viridiplantae</taxon>
        <taxon>Streptophyta</taxon>
        <taxon>Embryophyta</taxon>
        <taxon>Tracheophyta</taxon>
        <taxon>Spermatophyta</taxon>
        <taxon>Magnoliopsida</taxon>
        <taxon>eudicotyledons</taxon>
        <taxon>Gunneridae</taxon>
        <taxon>Pentapetalae</taxon>
        <taxon>rosids</taxon>
        <taxon>malvids</taxon>
        <taxon>Brassicales</taxon>
        <taxon>Brassicaceae</taxon>
        <taxon>Camelineae</taxon>
        <taxon>Capsella</taxon>
    </lineage>
</organism>
<dbReference type="OrthoDB" id="989586at2759"/>
<evidence type="ECO:0000256" key="4">
    <source>
        <dbReference type="ARBA" id="ARBA00022989"/>
    </source>
</evidence>
<evidence type="ECO:0000313" key="8">
    <source>
        <dbReference type="EMBL" id="EOA24177.1"/>
    </source>
</evidence>
<feature type="transmembrane region" description="Helical" evidence="7">
    <location>
        <begin position="224"/>
        <end position="245"/>
    </location>
</feature>
<gene>
    <name evidence="8" type="ORF">CARUB_v10017410mg</name>
</gene>
<evidence type="ECO:0000256" key="5">
    <source>
        <dbReference type="ARBA" id="ARBA00023136"/>
    </source>
</evidence>
<keyword evidence="6" id="KW-0175">Coiled coil</keyword>
<dbReference type="Gene3D" id="1.20.1170.10">
    <property type="match status" value="1"/>
</dbReference>
<dbReference type="InterPro" id="IPR007749">
    <property type="entry name" value="DUF677"/>
</dbReference>
<sequence>MALSEDLMSKCSEHMSAYKSACEEHPGLKSFDSKLQQRAMKVIDTLTAGAETGTGTEELSQHTVHVEVSKHLLEVHQEVANFILESEDDVWENKSLRYLVKAYFENTIKTLEIFDNIMESVEKAERGQLIIQEAVAQFDKDSSEKDFGGKKKRYEKTLKELKKFKAMGNPFDGRDFSAQFKLIQKQQESLLAEVAEAKKKLEEEAKKLQEEYANAQKGSLISNVVFGAVACLVFVGSVALVMTGVGAPLGVAGFVAVPAIAMGWVGVQFYLAKRMEALKRQQEAFTKLQEKLTLLEIGTETNEDSLGTVTEIAHQLEKKITSIMKDVDDAIENEGDEVDIKLDLYSIREKVEKVTEKINEVGETVAKHSKLIAEARYHILEKINGSGKYHHG</sequence>
<evidence type="ECO:0000256" key="6">
    <source>
        <dbReference type="SAM" id="Coils"/>
    </source>
</evidence>
<keyword evidence="5 7" id="KW-0472">Membrane</keyword>
<evidence type="ECO:0000256" key="2">
    <source>
        <dbReference type="ARBA" id="ARBA00009074"/>
    </source>
</evidence>
<dbReference type="eggNOG" id="ENOG502QQBT">
    <property type="taxonomic scope" value="Eukaryota"/>
</dbReference>
<keyword evidence="4 7" id="KW-1133">Transmembrane helix</keyword>
<proteinExistence type="inferred from homology"/>
<dbReference type="KEGG" id="crb:17884951"/>
<protein>
    <submittedName>
        <fullName evidence="8">Uncharacterized protein</fullName>
    </submittedName>
</protein>
<evidence type="ECO:0000313" key="9">
    <source>
        <dbReference type="Proteomes" id="UP000029121"/>
    </source>
</evidence>
<keyword evidence="3 7" id="KW-0812">Transmembrane</keyword>
<dbReference type="STRING" id="81985.R0FNV4"/>
<dbReference type="GO" id="GO:0016020">
    <property type="term" value="C:membrane"/>
    <property type="evidence" value="ECO:0007669"/>
    <property type="project" value="UniProtKB-SubCell"/>
</dbReference>
<evidence type="ECO:0000256" key="7">
    <source>
        <dbReference type="SAM" id="Phobius"/>
    </source>
</evidence>
<name>R0FNV4_9BRAS</name>
<accession>R0FNV4</accession>
<dbReference type="AlphaFoldDB" id="R0FNV4"/>
<feature type="coiled-coil region" evidence="6">
    <location>
        <begin position="180"/>
        <end position="218"/>
    </location>
</feature>